<dbReference type="PANTHER" id="PTHR47707:SF1">
    <property type="entry name" value="NUDIX HYDROLASE FAMILY PROTEIN"/>
    <property type="match status" value="1"/>
</dbReference>
<evidence type="ECO:0000259" key="18">
    <source>
        <dbReference type="PROSITE" id="PS51462"/>
    </source>
</evidence>
<dbReference type="InterPro" id="IPR020084">
    <property type="entry name" value="NUDIX_hydrolase_CS"/>
</dbReference>
<feature type="domain" description="Nudix hydrolase" evidence="18">
    <location>
        <begin position="5"/>
        <end position="129"/>
    </location>
</feature>
<keyword evidence="20" id="KW-1185">Reference proteome</keyword>
<accession>A0ABV7IPX1</accession>
<comment type="caution">
    <text evidence="19">The sequence shown here is derived from an EMBL/GenBank/DDBJ whole genome shotgun (WGS) entry which is preliminary data.</text>
</comment>
<evidence type="ECO:0000256" key="5">
    <source>
        <dbReference type="ARBA" id="ARBA00022723"/>
    </source>
</evidence>
<proteinExistence type="inferred from homology"/>
<comment type="catalytic activity">
    <reaction evidence="11">
        <text>8-oxo-GTP + H2O = 8-oxo-GMP + diphosphate + H(+)</text>
        <dbReference type="Rhea" id="RHEA:67616"/>
        <dbReference type="ChEBI" id="CHEBI:15377"/>
        <dbReference type="ChEBI" id="CHEBI:15378"/>
        <dbReference type="ChEBI" id="CHEBI:33019"/>
        <dbReference type="ChEBI" id="CHEBI:143553"/>
        <dbReference type="ChEBI" id="CHEBI:145694"/>
    </reaction>
</comment>
<evidence type="ECO:0000256" key="4">
    <source>
        <dbReference type="ARBA" id="ARBA00022705"/>
    </source>
</evidence>
<evidence type="ECO:0000313" key="20">
    <source>
        <dbReference type="Proteomes" id="UP001595604"/>
    </source>
</evidence>
<evidence type="ECO:0000256" key="7">
    <source>
        <dbReference type="ARBA" id="ARBA00022801"/>
    </source>
</evidence>
<evidence type="ECO:0000256" key="17">
    <source>
        <dbReference type="RuleBase" id="RU003476"/>
    </source>
</evidence>
<reference evidence="20" key="1">
    <citation type="journal article" date="2019" name="Int. J. Syst. Evol. Microbiol.">
        <title>The Global Catalogue of Microorganisms (GCM) 10K type strain sequencing project: providing services to taxonomists for standard genome sequencing and annotation.</title>
        <authorList>
            <consortium name="The Broad Institute Genomics Platform"/>
            <consortium name="The Broad Institute Genome Sequencing Center for Infectious Disease"/>
            <person name="Wu L."/>
            <person name="Ma J."/>
        </authorList>
    </citation>
    <scope>NUCLEOTIDE SEQUENCE [LARGE SCALE GENOMIC DNA]</scope>
    <source>
        <strain evidence="20">KCTC 42984</strain>
    </source>
</reference>
<evidence type="ECO:0000256" key="2">
    <source>
        <dbReference type="ARBA" id="ARBA00005582"/>
    </source>
</evidence>
<evidence type="ECO:0000256" key="1">
    <source>
        <dbReference type="ARBA" id="ARBA00001946"/>
    </source>
</evidence>
<evidence type="ECO:0000256" key="8">
    <source>
        <dbReference type="ARBA" id="ARBA00022842"/>
    </source>
</evidence>
<keyword evidence="6" id="KW-0227">DNA damage</keyword>
<gene>
    <name evidence="19" type="ORF">ACFOD9_10690</name>
</gene>
<dbReference type="PROSITE" id="PS51462">
    <property type="entry name" value="NUDIX"/>
    <property type="match status" value="1"/>
</dbReference>
<dbReference type="InterPro" id="IPR047127">
    <property type="entry name" value="MutT-like"/>
</dbReference>
<evidence type="ECO:0000256" key="3">
    <source>
        <dbReference type="ARBA" id="ARBA00022457"/>
    </source>
</evidence>
<name>A0ABV7IPX1_9SPHN</name>
<evidence type="ECO:0000256" key="13">
    <source>
        <dbReference type="ARBA" id="ARBA00040794"/>
    </source>
</evidence>
<dbReference type="Gene3D" id="3.90.79.10">
    <property type="entry name" value="Nucleoside Triphosphate Pyrophosphohydrolase"/>
    <property type="match status" value="1"/>
</dbReference>
<evidence type="ECO:0000256" key="10">
    <source>
        <dbReference type="ARBA" id="ARBA00035861"/>
    </source>
</evidence>
<dbReference type="SUPFAM" id="SSF55811">
    <property type="entry name" value="Nudix"/>
    <property type="match status" value="1"/>
</dbReference>
<dbReference type="CDD" id="cd03425">
    <property type="entry name" value="NUDIX_MutT_NudA_like"/>
    <property type="match status" value="1"/>
</dbReference>
<evidence type="ECO:0000256" key="14">
    <source>
        <dbReference type="ARBA" id="ARBA00041592"/>
    </source>
</evidence>
<comment type="similarity">
    <text evidence="2 17">Belongs to the Nudix hydrolase family.</text>
</comment>
<dbReference type="PRINTS" id="PR00502">
    <property type="entry name" value="NUDIXFAMILY"/>
</dbReference>
<dbReference type="GO" id="GO:0016787">
    <property type="term" value="F:hydrolase activity"/>
    <property type="evidence" value="ECO:0007669"/>
    <property type="project" value="UniProtKB-KW"/>
</dbReference>
<protein>
    <recommendedName>
        <fullName evidence="13">8-oxo-dGTP diphosphatase</fullName>
        <ecNumber evidence="12">3.6.1.55</ecNumber>
    </recommendedName>
    <alternativeName>
        <fullName evidence="16">7,8-dihydro-8-oxoguanine-triphosphatase</fullName>
    </alternativeName>
    <alternativeName>
        <fullName evidence="15">Mutator protein MutT</fullName>
    </alternativeName>
    <alternativeName>
        <fullName evidence="14">dGTP pyrophosphohydrolase</fullName>
    </alternativeName>
</protein>
<comment type="cofactor">
    <cofactor evidence="1">
        <name>Mg(2+)</name>
        <dbReference type="ChEBI" id="CHEBI:18420"/>
    </cofactor>
</comment>
<keyword evidence="5" id="KW-0479">Metal-binding</keyword>
<dbReference type="PANTHER" id="PTHR47707">
    <property type="entry name" value="8-OXO-DGTP DIPHOSPHATASE"/>
    <property type="match status" value="1"/>
</dbReference>
<dbReference type="InterPro" id="IPR020476">
    <property type="entry name" value="Nudix_hydrolase"/>
</dbReference>
<evidence type="ECO:0000256" key="6">
    <source>
        <dbReference type="ARBA" id="ARBA00022763"/>
    </source>
</evidence>
<keyword evidence="4" id="KW-0235">DNA replication</keyword>
<keyword evidence="9" id="KW-0234">DNA repair</keyword>
<evidence type="ECO:0000256" key="15">
    <source>
        <dbReference type="ARBA" id="ARBA00041979"/>
    </source>
</evidence>
<dbReference type="Proteomes" id="UP001595604">
    <property type="component" value="Unassembled WGS sequence"/>
</dbReference>
<dbReference type="RefSeq" id="WP_379510104.1">
    <property type="nucleotide sequence ID" value="NZ_JBHRTQ010000009.1"/>
</dbReference>
<evidence type="ECO:0000256" key="11">
    <source>
        <dbReference type="ARBA" id="ARBA00036904"/>
    </source>
</evidence>
<comment type="catalytic activity">
    <reaction evidence="10">
        <text>8-oxo-dGTP + H2O = 8-oxo-dGMP + diphosphate + H(+)</text>
        <dbReference type="Rhea" id="RHEA:31575"/>
        <dbReference type="ChEBI" id="CHEBI:15377"/>
        <dbReference type="ChEBI" id="CHEBI:15378"/>
        <dbReference type="ChEBI" id="CHEBI:33019"/>
        <dbReference type="ChEBI" id="CHEBI:63224"/>
        <dbReference type="ChEBI" id="CHEBI:77896"/>
        <dbReference type="EC" id="3.6.1.55"/>
    </reaction>
</comment>
<dbReference type="InterPro" id="IPR000086">
    <property type="entry name" value="NUDIX_hydrolase_dom"/>
</dbReference>
<keyword evidence="8" id="KW-0460">Magnesium</keyword>
<sequence length="136" mass="14039">MLVPVPVLVVAAALIGADGRVCLQRRPDEKAHGGLWEFPGGKVEPGESPEGALARELAEELGIALDLGSLEPCGFAADGGLVILLYACRAWSGEAAALEGGAIGWFAPDALSAQPMPPLDYPLASQVCRLLSQGHI</sequence>
<evidence type="ECO:0000256" key="12">
    <source>
        <dbReference type="ARBA" id="ARBA00038905"/>
    </source>
</evidence>
<dbReference type="InterPro" id="IPR015797">
    <property type="entry name" value="NUDIX_hydrolase-like_dom_sf"/>
</dbReference>
<dbReference type="Pfam" id="PF00293">
    <property type="entry name" value="NUDIX"/>
    <property type="match status" value="1"/>
</dbReference>
<organism evidence="19 20">
    <name type="scientific">Novosphingobium bradum</name>
    <dbReference type="NCBI Taxonomy" id="1737444"/>
    <lineage>
        <taxon>Bacteria</taxon>
        <taxon>Pseudomonadati</taxon>
        <taxon>Pseudomonadota</taxon>
        <taxon>Alphaproteobacteria</taxon>
        <taxon>Sphingomonadales</taxon>
        <taxon>Sphingomonadaceae</taxon>
        <taxon>Novosphingobium</taxon>
    </lineage>
</organism>
<evidence type="ECO:0000313" key="19">
    <source>
        <dbReference type="EMBL" id="MFC3174721.1"/>
    </source>
</evidence>
<keyword evidence="3" id="KW-0515">Mutator protein</keyword>
<keyword evidence="7 17" id="KW-0378">Hydrolase</keyword>
<dbReference type="PROSITE" id="PS00893">
    <property type="entry name" value="NUDIX_BOX"/>
    <property type="match status" value="1"/>
</dbReference>
<evidence type="ECO:0000256" key="9">
    <source>
        <dbReference type="ARBA" id="ARBA00023204"/>
    </source>
</evidence>
<dbReference type="EC" id="3.6.1.55" evidence="12"/>
<dbReference type="EMBL" id="JBHRTQ010000009">
    <property type="protein sequence ID" value="MFC3174721.1"/>
    <property type="molecule type" value="Genomic_DNA"/>
</dbReference>
<evidence type="ECO:0000256" key="16">
    <source>
        <dbReference type="ARBA" id="ARBA00042798"/>
    </source>
</evidence>